<dbReference type="RefSeq" id="XP_039127686.1">
    <property type="nucleotide sequence ID" value="XM_039271752.1"/>
</dbReference>
<dbReference type="InterPro" id="IPR052147">
    <property type="entry name" value="PP2-like/Lectin"/>
</dbReference>
<reference evidence="2" key="1">
    <citation type="submission" date="2025-08" db="UniProtKB">
        <authorList>
            <consortium name="RefSeq"/>
        </authorList>
    </citation>
    <scope>IDENTIFICATION</scope>
</reference>
<dbReference type="PANTHER" id="PTHR48478:SF1">
    <property type="entry name" value="LECTIN-LIKE"/>
    <property type="match status" value="1"/>
</dbReference>
<gene>
    <name evidence="2" type="primary">LOC120263775</name>
</gene>
<dbReference type="Pfam" id="PF14299">
    <property type="entry name" value="PP2"/>
    <property type="match status" value="1"/>
</dbReference>
<dbReference type="Proteomes" id="UP001515500">
    <property type="component" value="Chromosome 6"/>
</dbReference>
<dbReference type="AlphaFoldDB" id="A0AB40BKA7"/>
<proteinExistence type="predicted"/>
<evidence type="ECO:0000313" key="1">
    <source>
        <dbReference type="Proteomes" id="UP001515500"/>
    </source>
</evidence>
<sequence>MSQQQEELTLEKLGSHVQPLEYTWDSFGESTISFPAKGLKIAWGDDQTYWKEVQIPKDDRKWLKYEDGMELLQVCLFEAKGILDLAKTQGLSPNKTYELYYVIKFKDEAFGWQDLPVSFKIAPPGGQNKKIKISDNFGAYEKNKWHKVFGCEFTVESNLHGKYKFGMYGIEALNWKGGIILHGVLIQSKD</sequence>
<dbReference type="GeneID" id="120263775"/>
<evidence type="ECO:0000313" key="2">
    <source>
        <dbReference type="RefSeq" id="XP_039127686.1"/>
    </source>
</evidence>
<dbReference type="GO" id="GO:0030246">
    <property type="term" value="F:carbohydrate binding"/>
    <property type="evidence" value="ECO:0007669"/>
    <property type="project" value="InterPro"/>
</dbReference>
<accession>A0AB40BKA7</accession>
<protein>
    <submittedName>
        <fullName evidence="2">Uncharacterized protein PHLOEM PROTEIN 2-LIKE A4-like</fullName>
    </submittedName>
</protein>
<keyword evidence="1" id="KW-1185">Reference proteome</keyword>
<organism evidence="1 2">
    <name type="scientific">Dioscorea cayennensis subsp. rotundata</name>
    <name type="common">White Guinea yam</name>
    <name type="synonym">Dioscorea rotundata</name>
    <dbReference type="NCBI Taxonomy" id="55577"/>
    <lineage>
        <taxon>Eukaryota</taxon>
        <taxon>Viridiplantae</taxon>
        <taxon>Streptophyta</taxon>
        <taxon>Embryophyta</taxon>
        <taxon>Tracheophyta</taxon>
        <taxon>Spermatophyta</taxon>
        <taxon>Magnoliopsida</taxon>
        <taxon>Liliopsida</taxon>
        <taxon>Dioscoreales</taxon>
        <taxon>Dioscoreaceae</taxon>
        <taxon>Dioscorea</taxon>
    </lineage>
</organism>
<dbReference type="PANTHER" id="PTHR48478">
    <property type="entry name" value="LECTIN-LIKE"/>
    <property type="match status" value="1"/>
</dbReference>
<dbReference type="InterPro" id="IPR025886">
    <property type="entry name" value="PP2-like"/>
</dbReference>
<name>A0AB40BKA7_DIOCR</name>